<dbReference type="EMBL" id="HBHK01023292">
    <property type="protein sequence ID" value="CAD9701841.1"/>
    <property type="molecule type" value="Transcribed_RNA"/>
</dbReference>
<name>A0A7S2SJI0_9STRA</name>
<reference evidence="1" key="1">
    <citation type="submission" date="2021-01" db="EMBL/GenBank/DDBJ databases">
        <authorList>
            <person name="Corre E."/>
            <person name="Pelletier E."/>
            <person name="Niang G."/>
            <person name="Scheremetjew M."/>
            <person name="Finn R."/>
            <person name="Kale V."/>
            <person name="Holt S."/>
            <person name="Cochrane G."/>
            <person name="Meng A."/>
            <person name="Brown T."/>
            <person name="Cohen L."/>
        </authorList>
    </citation>
    <scope>NUCLEOTIDE SEQUENCE</scope>
    <source>
        <strain evidence="1">NY070348D</strain>
    </source>
</reference>
<sequence length="449" mass="50614">MSELNWEEVADLFEEEDAELSPIRKVPKLDHVKVESNNLGTEEVAVPGPEQGLEHNIESIEPTGQLPEYAPLGVPSMPGNETMLVFEAIAELLLNAEKGIYDANIKKRLSISPIHPDGPNKFYLVNRMCTDISNIYNEQDVNNTKTVRTRSTKRVHWLRSSTSLGVRYRELTKTERKTGETLPFGGCVYELVRTIDGQEVCSRKAGQFMQIWKLKGTTSYPNRKIGNFLAALSYDRCGALTEEDGMTSAGVAQLFYDVFNTLNQVLSKEHFTRWVERYADLMLSSSFSVAISGLKPYLKGNDPRLREGFLFPDEMVPGIEAGVSTFKMQPNDMSFEYGECVFADEATVRSLGVNPVGMQGFLRTVISPIQRLCIARIWFGKILRSGENIYSFFETFRILQSTFTMPNGQVKVLRISIRIIPSMRGGDNFEVHGQDVSNMYPEIIKLGRL</sequence>
<proteinExistence type="predicted"/>
<evidence type="ECO:0000313" key="1">
    <source>
        <dbReference type="EMBL" id="CAD9701841.1"/>
    </source>
</evidence>
<gene>
    <name evidence="1" type="ORF">QSP1433_LOCUS14730</name>
</gene>
<accession>A0A7S2SJI0</accession>
<dbReference type="AlphaFoldDB" id="A0A7S2SJI0"/>
<organism evidence="1">
    <name type="scientific">Mucochytrium quahogii</name>
    <dbReference type="NCBI Taxonomy" id="96639"/>
    <lineage>
        <taxon>Eukaryota</taxon>
        <taxon>Sar</taxon>
        <taxon>Stramenopiles</taxon>
        <taxon>Bigyra</taxon>
        <taxon>Labyrinthulomycetes</taxon>
        <taxon>Thraustochytrida</taxon>
        <taxon>Thraustochytriidae</taxon>
        <taxon>Mucochytrium</taxon>
    </lineage>
</organism>
<protein>
    <submittedName>
        <fullName evidence="1">Uncharacterized protein</fullName>
    </submittedName>
</protein>